<dbReference type="Proteomes" id="UP000315252">
    <property type="component" value="Unassembled WGS sequence"/>
</dbReference>
<feature type="transmembrane region" description="Helical" evidence="1">
    <location>
        <begin position="71"/>
        <end position="88"/>
    </location>
</feature>
<reference evidence="2 3" key="1">
    <citation type="submission" date="2019-06" db="EMBL/GenBank/DDBJ databases">
        <title>Whole genome sequence for Rhodospirillaceae sp. R148.</title>
        <authorList>
            <person name="Wang G."/>
        </authorList>
    </citation>
    <scope>NUCLEOTIDE SEQUENCE [LARGE SCALE GENOMIC DNA]</scope>
    <source>
        <strain evidence="2 3">R148</strain>
    </source>
</reference>
<gene>
    <name evidence="2" type="ORF">FKG95_11445</name>
</gene>
<dbReference type="OrthoDB" id="1494301at2"/>
<name>A0A545TU63_9PROT</name>
<organism evidence="2 3">
    <name type="scientific">Denitrobaculum tricleocarpae</name>
    <dbReference type="NCBI Taxonomy" id="2591009"/>
    <lineage>
        <taxon>Bacteria</taxon>
        <taxon>Pseudomonadati</taxon>
        <taxon>Pseudomonadota</taxon>
        <taxon>Alphaproteobacteria</taxon>
        <taxon>Rhodospirillales</taxon>
        <taxon>Rhodospirillaceae</taxon>
        <taxon>Denitrobaculum</taxon>
    </lineage>
</organism>
<comment type="caution">
    <text evidence="2">The sequence shown here is derived from an EMBL/GenBank/DDBJ whole genome shotgun (WGS) entry which is preliminary data.</text>
</comment>
<keyword evidence="3" id="KW-1185">Reference proteome</keyword>
<sequence length="313" mass="34972">MTVESEKRTRFFRLWTVITDAQGVFRAMRSVQYVAFYLTFSYLLQTILLLLQGETQYTSPPANSEQLYFELGLYSGISVLSLWLGVRIRNGKYGAVPYVAGWMLVEIVFSIVTAPWYGGVGAVIFGVIAVSGLRGWFSRKKYGVASLARKRSWLLIGCGTVFGSALLALCAFGLLIEVGVFPDLKVVSGENLSSYHIQTLLDRGILDESDSIEYFYSYGLFSVADGGQFLTPTKLVIYEEIEGVLSVYELPYSKIDSVELVTQGGFLEDSLYLIYGNSRSEWEYVAMFLGVENGGDQTFIDRLNKHIADYKAI</sequence>
<feature type="transmembrane region" description="Helical" evidence="1">
    <location>
        <begin position="153"/>
        <end position="176"/>
    </location>
</feature>
<protein>
    <submittedName>
        <fullName evidence="2">Uncharacterized protein</fullName>
    </submittedName>
</protein>
<keyword evidence="1" id="KW-0472">Membrane</keyword>
<evidence type="ECO:0000256" key="1">
    <source>
        <dbReference type="SAM" id="Phobius"/>
    </source>
</evidence>
<dbReference type="EMBL" id="VHSH01000003">
    <property type="protein sequence ID" value="TQV80759.1"/>
    <property type="molecule type" value="Genomic_DNA"/>
</dbReference>
<dbReference type="AlphaFoldDB" id="A0A545TU63"/>
<accession>A0A545TU63</accession>
<feature type="transmembrane region" description="Helical" evidence="1">
    <location>
        <begin position="95"/>
        <end position="114"/>
    </location>
</feature>
<evidence type="ECO:0000313" key="3">
    <source>
        <dbReference type="Proteomes" id="UP000315252"/>
    </source>
</evidence>
<proteinExistence type="predicted"/>
<keyword evidence="1" id="KW-0812">Transmembrane</keyword>
<keyword evidence="1" id="KW-1133">Transmembrane helix</keyword>
<evidence type="ECO:0000313" key="2">
    <source>
        <dbReference type="EMBL" id="TQV80759.1"/>
    </source>
</evidence>
<feature type="transmembrane region" description="Helical" evidence="1">
    <location>
        <begin position="120"/>
        <end position="137"/>
    </location>
</feature>
<dbReference type="RefSeq" id="WP_142896473.1">
    <property type="nucleotide sequence ID" value="NZ_ML660054.1"/>
</dbReference>
<feature type="transmembrane region" description="Helical" evidence="1">
    <location>
        <begin position="33"/>
        <end position="51"/>
    </location>
</feature>